<dbReference type="InterPro" id="IPR013917">
    <property type="entry name" value="tRNA_wybutosine-synth"/>
</dbReference>
<dbReference type="InterPro" id="IPR024344">
    <property type="entry name" value="MDMPI_metal-binding"/>
</dbReference>
<reference evidence="3 4" key="1">
    <citation type="submission" date="2021-01" db="EMBL/GenBank/DDBJ databases">
        <title>Whole genome shotgun sequence of Microbispora corallina NBRC 16416.</title>
        <authorList>
            <person name="Komaki H."/>
            <person name="Tamura T."/>
        </authorList>
    </citation>
    <scope>NUCLEOTIDE SEQUENCE [LARGE SCALE GENOMIC DNA]</scope>
    <source>
        <strain evidence="3 4">NBRC 16416</strain>
    </source>
</reference>
<dbReference type="Proteomes" id="UP000603904">
    <property type="component" value="Unassembled WGS sequence"/>
</dbReference>
<name>A0ABQ4FYT3_9ACTN</name>
<gene>
    <name evidence="3" type="ORF">Mco01_29620</name>
</gene>
<proteinExistence type="predicted"/>
<comment type="caution">
    <text evidence="3">The sequence shown here is derived from an EMBL/GenBank/DDBJ whole genome shotgun (WGS) entry which is preliminary data.</text>
</comment>
<evidence type="ECO:0000313" key="3">
    <source>
        <dbReference type="EMBL" id="GIH39962.1"/>
    </source>
</evidence>
<feature type="domain" description="Mycothiol-dependent maleylpyruvate isomerase metal-binding" evidence="2">
    <location>
        <begin position="11"/>
        <end position="147"/>
    </location>
</feature>
<accession>A0ABQ4FYT3</accession>
<dbReference type="InterPro" id="IPR017517">
    <property type="entry name" value="Maleyloyr_isom"/>
</dbReference>
<evidence type="ECO:0000313" key="4">
    <source>
        <dbReference type="Proteomes" id="UP000603904"/>
    </source>
</evidence>
<dbReference type="NCBIfam" id="TIGR03083">
    <property type="entry name" value="maleylpyruvate isomerase family mycothiol-dependent enzyme"/>
    <property type="match status" value="1"/>
</dbReference>
<evidence type="ECO:0000259" key="1">
    <source>
        <dbReference type="Pfam" id="PF08608"/>
    </source>
</evidence>
<dbReference type="Pfam" id="PF11716">
    <property type="entry name" value="MDMPI_N"/>
    <property type="match status" value="1"/>
</dbReference>
<dbReference type="RefSeq" id="WP_204057435.1">
    <property type="nucleotide sequence ID" value="NZ_BAAAGP010000011.1"/>
</dbReference>
<evidence type="ECO:0000259" key="2">
    <source>
        <dbReference type="Pfam" id="PF11716"/>
    </source>
</evidence>
<keyword evidence="4" id="KW-1185">Reference proteome</keyword>
<dbReference type="InterPro" id="IPR034660">
    <property type="entry name" value="DinB/YfiT-like"/>
</dbReference>
<feature type="domain" description="tRNA wybutosine-synthesis" evidence="1">
    <location>
        <begin position="187"/>
        <end position="227"/>
    </location>
</feature>
<dbReference type="SUPFAM" id="SSF109854">
    <property type="entry name" value="DinB/YfiT-like putative metalloenzymes"/>
    <property type="match status" value="1"/>
</dbReference>
<dbReference type="EMBL" id="BOOC01000011">
    <property type="protein sequence ID" value="GIH39962.1"/>
    <property type="molecule type" value="Genomic_DNA"/>
</dbReference>
<dbReference type="Gene3D" id="1.20.120.450">
    <property type="entry name" value="dinb family like domain"/>
    <property type="match status" value="1"/>
</dbReference>
<sequence length="267" mass="28736">MTYLEDVLRDLTAEADEVDRLVAGLEPEQWARPTPAPGWTVADQVAHLDFIFRIAGAAAADPAAFEAIAARAKNGFDAAVNAALGEYAGLSPDDLVSRWRAQRASTIAALGAVPEDATVPWLVNPLPPAVLACAGFMEVFAHGQDIADAVGARFERTDRIRHLCLFAVLTRDFGYQARGLTPPDVQFRYELTAPSGEVWEFGPADAEQRVVGSAADFCLLVTRRRHRDDLDVSAVGADADQWLDIAQAYRGPAGAGRTPGQFAVLQH</sequence>
<dbReference type="NCBIfam" id="TIGR03084">
    <property type="entry name" value="TIGR03084 family metal-binding protein"/>
    <property type="match status" value="1"/>
</dbReference>
<organism evidence="3 4">
    <name type="scientific">Microbispora corallina</name>
    <dbReference type="NCBI Taxonomy" id="83302"/>
    <lineage>
        <taxon>Bacteria</taxon>
        <taxon>Bacillati</taxon>
        <taxon>Actinomycetota</taxon>
        <taxon>Actinomycetes</taxon>
        <taxon>Streptosporangiales</taxon>
        <taxon>Streptosporangiaceae</taxon>
        <taxon>Microbispora</taxon>
    </lineage>
</organism>
<dbReference type="InterPro" id="IPR017518">
    <property type="entry name" value="CHP03084"/>
</dbReference>
<protein>
    <submittedName>
        <fullName evidence="3">Wyosine base formation</fullName>
    </submittedName>
</protein>
<dbReference type="Pfam" id="PF08608">
    <property type="entry name" value="Wyosine_form"/>
    <property type="match status" value="1"/>
</dbReference>